<evidence type="ECO:0000313" key="2">
    <source>
        <dbReference type="EMBL" id="KAL3122000.1"/>
    </source>
</evidence>
<feature type="transmembrane region" description="Helical" evidence="1">
    <location>
        <begin position="40"/>
        <end position="63"/>
    </location>
</feature>
<feature type="transmembrane region" description="Helical" evidence="1">
    <location>
        <begin position="5"/>
        <end position="28"/>
    </location>
</feature>
<keyword evidence="1" id="KW-0812">Transmembrane</keyword>
<keyword evidence="1" id="KW-1133">Transmembrane helix</keyword>
<protein>
    <submittedName>
        <fullName evidence="2">Uncharacterized protein</fullName>
    </submittedName>
</protein>
<keyword evidence="1" id="KW-0472">Membrane</keyword>
<name>A0ABD2M395_9BILA</name>
<accession>A0ABD2M395</accession>
<keyword evidence="3" id="KW-1185">Reference proteome</keyword>
<proteinExistence type="predicted"/>
<organism evidence="2 3">
    <name type="scientific">Heterodera trifolii</name>
    <dbReference type="NCBI Taxonomy" id="157864"/>
    <lineage>
        <taxon>Eukaryota</taxon>
        <taxon>Metazoa</taxon>
        <taxon>Ecdysozoa</taxon>
        <taxon>Nematoda</taxon>
        <taxon>Chromadorea</taxon>
        <taxon>Rhabditida</taxon>
        <taxon>Tylenchina</taxon>
        <taxon>Tylenchomorpha</taxon>
        <taxon>Tylenchoidea</taxon>
        <taxon>Heteroderidae</taxon>
        <taxon>Heteroderinae</taxon>
        <taxon>Heterodera</taxon>
    </lineage>
</organism>
<reference evidence="2 3" key="1">
    <citation type="submission" date="2024-10" db="EMBL/GenBank/DDBJ databases">
        <authorList>
            <person name="Kim D."/>
        </authorList>
    </citation>
    <scope>NUCLEOTIDE SEQUENCE [LARGE SCALE GENOMIC DNA]</scope>
    <source>
        <strain evidence="2">BH-2024</strain>
    </source>
</reference>
<sequence>MYRPFLVITVISLALMVLAVIIATVILFTTESHIYAFDFYFLWSYTFPLIVSIWLYSIVYRAYKFVQQIEEQKNGGQYGQNVKQYQQNANAKVI</sequence>
<gene>
    <name evidence="2" type="ORF">niasHT_008594</name>
</gene>
<comment type="caution">
    <text evidence="2">The sequence shown here is derived from an EMBL/GenBank/DDBJ whole genome shotgun (WGS) entry which is preliminary data.</text>
</comment>
<evidence type="ECO:0000313" key="3">
    <source>
        <dbReference type="Proteomes" id="UP001620626"/>
    </source>
</evidence>
<dbReference type="AlphaFoldDB" id="A0ABD2M395"/>
<dbReference type="EMBL" id="JBICBT010000165">
    <property type="protein sequence ID" value="KAL3122000.1"/>
    <property type="molecule type" value="Genomic_DNA"/>
</dbReference>
<dbReference type="Proteomes" id="UP001620626">
    <property type="component" value="Unassembled WGS sequence"/>
</dbReference>
<evidence type="ECO:0000256" key="1">
    <source>
        <dbReference type="SAM" id="Phobius"/>
    </source>
</evidence>